<protein>
    <submittedName>
        <fullName evidence="1">Uncharacterized protein</fullName>
    </submittedName>
</protein>
<evidence type="ECO:0000313" key="2">
    <source>
        <dbReference type="Proteomes" id="UP000053647"/>
    </source>
</evidence>
<dbReference type="HOGENOM" id="CLU_2360327_0_0_1"/>
<dbReference type="OrthoDB" id="2693160at2759"/>
<dbReference type="Proteomes" id="UP000053647">
    <property type="component" value="Unassembled WGS sequence"/>
</dbReference>
<dbReference type="AlphaFoldDB" id="A0A0C9TVQ0"/>
<proteinExistence type="predicted"/>
<organism evidence="1 2">
    <name type="scientific">Paxillus involutus ATCC 200175</name>
    <dbReference type="NCBI Taxonomy" id="664439"/>
    <lineage>
        <taxon>Eukaryota</taxon>
        <taxon>Fungi</taxon>
        <taxon>Dikarya</taxon>
        <taxon>Basidiomycota</taxon>
        <taxon>Agaricomycotina</taxon>
        <taxon>Agaricomycetes</taxon>
        <taxon>Agaricomycetidae</taxon>
        <taxon>Boletales</taxon>
        <taxon>Paxilineae</taxon>
        <taxon>Paxillaceae</taxon>
        <taxon>Paxillus</taxon>
    </lineage>
</organism>
<evidence type="ECO:0000313" key="1">
    <source>
        <dbReference type="EMBL" id="KIJ11812.1"/>
    </source>
</evidence>
<accession>A0A0C9TVQ0</accession>
<name>A0A0C9TVQ0_PAXIN</name>
<sequence length="96" mass="10832">MSQNLVLVHPWIRALLGPSTRPTYIETREGDSSNVLRTKALQLAARLRQDFGALLLKEGSQKEYKRVAADASIRVQLLEDTSFARLLENVRVLDVI</sequence>
<dbReference type="EMBL" id="KN819373">
    <property type="protein sequence ID" value="KIJ11812.1"/>
    <property type="molecule type" value="Genomic_DNA"/>
</dbReference>
<reference evidence="1 2" key="1">
    <citation type="submission" date="2014-06" db="EMBL/GenBank/DDBJ databases">
        <authorList>
            <consortium name="DOE Joint Genome Institute"/>
            <person name="Kuo A."/>
            <person name="Kohler A."/>
            <person name="Nagy L.G."/>
            <person name="Floudas D."/>
            <person name="Copeland A."/>
            <person name="Barry K.W."/>
            <person name="Cichocki N."/>
            <person name="Veneault-Fourrey C."/>
            <person name="LaButti K."/>
            <person name="Lindquist E.A."/>
            <person name="Lipzen A."/>
            <person name="Lundell T."/>
            <person name="Morin E."/>
            <person name="Murat C."/>
            <person name="Sun H."/>
            <person name="Tunlid A."/>
            <person name="Henrissat B."/>
            <person name="Grigoriev I.V."/>
            <person name="Hibbett D.S."/>
            <person name="Martin F."/>
            <person name="Nordberg H.P."/>
            <person name="Cantor M.N."/>
            <person name="Hua S.X."/>
        </authorList>
    </citation>
    <scope>NUCLEOTIDE SEQUENCE [LARGE SCALE GENOMIC DNA]</scope>
    <source>
        <strain evidence="1 2">ATCC 200175</strain>
    </source>
</reference>
<gene>
    <name evidence="1" type="ORF">PAXINDRAFT_15386</name>
</gene>
<keyword evidence="2" id="KW-1185">Reference proteome</keyword>
<reference evidence="2" key="2">
    <citation type="submission" date="2015-01" db="EMBL/GenBank/DDBJ databases">
        <title>Evolutionary Origins and Diversification of the Mycorrhizal Mutualists.</title>
        <authorList>
            <consortium name="DOE Joint Genome Institute"/>
            <consortium name="Mycorrhizal Genomics Consortium"/>
            <person name="Kohler A."/>
            <person name="Kuo A."/>
            <person name="Nagy L.G."/>
            <person name="Floudas D."/>
            <person name="Copeland A."/>
            <person name="Barry K.W."/>
            <person name="Cichocki N."/>
            <person name="Veneault-Fourrey C."/>
            <person name="LaButti K."/>
            <person name="Lindquist E.A."/>
            <person name="Lipzen A."/>
            <person name="Lundell T."/>
            <person name="Morin E."/>
            <person name="Murat C."/>
            <person name="Riley R."/>
            <person name="Ohm R."/>
            <person name="Sun H."/>
            <person name="Tunlid A."/>
            <person name="Henrissat B."/>
            <person name="Grigoriev I.V."/>
            <person name="Hibbett D.S."/>
            <person name="Martin F."/>
        </authorList>
    </citation>
    <scope>NUCLEOTIDE SEQUENCE [LARGE SCALE GENOMIC DNA]</scope>
    <source>
        <strain evidence="2">ATCC 200175</strain>
    </source>
</reference>